<proteinExistence type="predicted"/>
<evidence type="ECO:0000313" key="3">
    <source>
        <dbReference type="Proteomes" id="UP001603978"/>
    </source>
</evidence>
<dbReference type="GO" id="GO:0008168">
    <property type="term" value="F:methyltransferase activity"/>
    <property type="evidence" value="ECO:0007669"/>
    <property type="project" value="UniProtKB-KW"/>
</dbReference>
<accession>A0ABW7AD27</accession>
<comment type="caution">
    <text evidence="2">The sequence shown here is derived from an EMBL/GenBank/DDBJ whole genome shotgun (WGS) entry which is preliminary data.</text>
</comment>
<keyword evidence="2" id="KW-0808">Transferase</keyword>
<organism evidence="2 3">
    <name type="scientific">Nonomuraea marmarensis</name>
    <dbReference type="NCBI Taxonomy" id="3351344"/>
    <lineage>
        <taxon>Bacteria</taxon>
        <taxon>Bacillati</taxon>
        <taxon>Actinomycetota</taxon>
        <taxon>Actinomycetes</taxon>
        <taxon>Streptosporangiales</taxon>
        <taxon>Streptosporangiaceae</taxon>
        <taxon>Nonomuraea</taxon>
    </lineage>
</organism>
<name>A0ABW7AD27_9ACTN</name>
<dbReference type="Gene3D" id="3.40.50.150">
    <property type="entry name" value="Vaccinia Virus protein VP39"/>
    <property type="match status" value="1"/>
</dbReference>
<dbReference type="EC" id="2.1.-.-" evidence="2"/>
<dbReference type="GO" id="GO:0032259">
    <property type="term" value="P:methylation"/>
    <property type="evidence" value="ECO:0007669"/>
    <property type="project" value="UniProtKB-KW"/>
</dbReference>
<keyword evidence="3" id="KW-1185">Reference proteome</keyword>
<keyword evidence="2" id="KW-0489">Methyltransferase</keyword>
<protein>
    <submittedName>
        <fullName evidence="2">Class I SAM-dependent methyltransferase</fullName>
        <ecNumber evidence="2">2.1.-.-</ecNumber>
    </submittedName>
</protein>
<feature type="domain" description="Methyltransferase type 11" evidence="1">
    <location>
        <begin position="2"/>
        <end position="50"/>
    </location>
</feature>
<dbReference type="RefSeq" id="WP_393166810.1">
    <property type="nucleotide sequence ID" value="NZ_JBICRM010000009.1"/>
</dbReference>
<dbReference type="Pfam" id="PF08241">
    <property type="entry name" value="Methyltransf_11"/>
    <property type="match status" value="1"/>
</dbReference>
<reference evidence="2 3" key="1">
    <citation type="submission" date="2024-10" db="EMBL/GenBank/DDBJ databases">
        <authorList>
            <person name="Topkara A.R."/>
            <person name="Saygin H."/>
        </authorList>
    </citation>
    <scope>NUCLEOTIDE SEQUENCE [LARGE SCALE GENOMIC DNA]</scope>
    <source>
        <strain evidence="2 3">M3C6</strain>
    </source>
</reference>
<dbReference type="EMBL" id="JBICRM010000009">
    <property type="protein sequence ID" value="MFG1704968.1"/>
    <property type="molecule type" value="Genomic_DNA"/>
</dbReference>
<sequence>MCAYGERLPLRSQSIAACMMILLIHQVAPEDRYSLLAESRRVLRPGGVLMVKTSSHRDLRRRTFVKFFPSGLEINLSRYPTIENLVETARAVGFDLLCLEPIHSSQVLPVADILHAIRSKHNSTLALLSKEEFDTGYASLERTVDAMSTFRIDHYHTIAKFRRKEISPGCATSFRGDRGVPSIRFSS</sequence>
<dbReference type="InterPro" id="IPR013216">
    <property type="entry name" value="Methyltransf_11"/>
</dbReference>
<dbReference type="InterPro" id="IPR029063">
    <property type="entry name" value="SAM-dependent_MTases_sf"/>
</dbReference>
<dbReference type="Proteomes" id="UP001603978">
    <property type="component" value="Unassembled WGS sequence"/>
</dbReference>
<gene>
    <name evidence="2" type="ORF">ACFLIM_17410</name>
</gene>
<evidence type="ECO:0000259" key="1">
    <source>
        <dbReference type="Pfam" id="PF08241"/>
    </source>
</evidence>
<dbReference type="SUPFAM" id="SSF53335">
    <property type="entry name" value="S-adenosyl-L-methionine-dependent methyltransferases"/>
    <property type="match status" value="1"/>
</dbReference>
<evidence type="ECO:0000313" key="2">
    <source>
        <dbReference type="EMBL" id="MFG1704968.1"/>
    </source>
</evidence>